<dbReference type="AlphaFoldDB" id="A0A7S9Q0C7"/>
<dbReference type="Proteomes" id="UP000594759">
    <property type="component" value="Chromosome"/>
</dbReference>
<proteinExistence type="predicted"/>
<dbReference type="KEGG" id="pex:IZT61_06175"/>
<accession>A0A7S9Q0C7</accession>
<sequence>MSFSSNFAPQSYFFTDPASITQSESEAFGPVNAERFNLTCAFSSSGAMAYSICKGVALLQPQAGNTDAVNLILRPFGQPITGLNIKYFVYRGLAKADFISGETVLADGDSASDFVKKINKSFRDFYASTAPDSDVPPFLARYIGFDPALQPDSLPLDQLFFKQSEYVESNGEFVEKEEEAFELPMIGAGSSLGHFITGECGIDIVLSYGDYSLPTPHDQFTFDLAYARDKKAVITLAEEDSDIQKRHKREQIFQFLDAAAYYGFHSDNGEVTLKKGDGNEKKKGEAIYTDIVSKFHTRNNLYLYIQSNRGRSYDYYGNYGDLKVGPTQESLDNKAYQNDGWPLMIDKAPQAHDEVANTLCLQLSTDNGQDTMLYGQVAEIASAKNNFMDAAGLRQPTADDGTTSDYTSTITLSNPAVGEGGAKLNIANFNTLVYQGRANPYQTGTATDSNGQVTPTYGIPNFFDDVFDQVTAEPLLKASEASDFGILSAQRLKLINHYYNKKQYGITAVQSLNINDAIDTDETGATLKRVTYVTEAVDVLNSAFSLSGTITADTKTRPSVSGAVGGSNTYQLPEPYYYSLQPFTDGTETIRGPILKVSDGTIPAKIVLGLTKAENDRLRDLISTDKVTNARLFLVDLFGDGNELISPENITYQKYRAGIVGEDGDGVLRLYTPEEDVMVYSLDRKYHFSKGYSEYMPNIEQEYKEFLISKVER</sequence>
<keyword evidence="2" id="KW-1185">Reference proteome</keyword>
<protein>
    <submittedName>
        <fullName evidence="1">Uncharacterized protein</fullName>
    </submittedName>
</protein>
<name>A0A7S9Q0C7_9SPHI</name>
<dbReference type="RefSeq" id="WP_196100304.1">
    <property type="nucleotide sequence ID" value="NZ_CP064939.1"/>
</dbReference>
<gene>
    <name evidence="1" type="ORF">IZT61_06175</name>
</gene>
<organism evidence="1 2">
    <name type="scientific">Pedobacter endophyticus</name>
    <dbReference type="NCBI Taxonomy" id="2789740"/>
    <lineage>
        <taxon>Bacteria</taxon>
        <taxon>Pseudomonadati</taxon>
        <taxon>Bacteroidota</taxon>
        <taxon>Sphingobacteriia</taxon>
        <taxon>Sphingobacteriales</taxon>
        <taxon>Sphingobacteriaceae</taxon>
        <taxon>Pedobacter</taxon>
    </lineage>
</organism>
<dbReference type="EMBL" id="CP064939">
    <property type="protein sequence ID" value="QPH40850.1"/>
    <property type="molecule type" value="Genomic_DNA"/>
</dbReference>
<reference evidence="1 2" key="1">
    <citation type="submission" date="2020-11" db="EMBL/GenBank/DDBJ databases">
        <title>Pedobacter endophytica, an endophytic bacteria isolated form Carex pumila.</title>
        <authorList>
            <person name="Peng Y."/>
            <person name="Jiang L."/>
            <person name="Lee J."/>
        </authorList>
    </citation>
    <scope>NUCLEOTIDE SEQUENCE [LARGE SCALE GENOMIC DNA]</scope>
    <source>
        <strain evidence="1 2">JBR3-12</strain>
    </source>
</reference>
<evidence type="ECO:0000313" key="2">
    <source>
        <dbReference type="Proteomes" id="UP000594759"/>
    </source>
</evidence>
<evidence type="ECO:0000313" key="1">
    <source>
        <dbReference type="EMBL" id="QPH40850.1"/>
    </source>
</evidence>